<feature type="transmembrane region" description="Helical" evidence="7">
    <location>
        <begin position="259"/>
        <end position="279"/>
    </location>
</feature>
<dbReference type="AlphaFoldDB" id="A0A437QSH5"/>
<protein>
    <recommendedName>
        <fullName evidence="8">Acyltransferase 3 domain-containing protein</fullName>
    </recommendedName>
</protein>
<evidence type="ECO:0000256" key="2">
    <source>
        <dbReference type="ARBA" id="ARBA00007400"/>
    </source>
</evidence>
<keyword evidence="4 7" id="KW-0812">Transmembrane</keyword>
<dbReference type="Proteomes" id="UP000283077">
    <property type="component" value="Unassembled WGS sequence"/>
</dbReference>
<evidence type="ECO:0000256" key="7">
    <source>
        <dbReference type="SAM" id="Phobius"/>
    </source>
</evidence>
<evidence type="ECO:0000259" key="8">
    <source>
        <dbReference type="Pfam" id="PF01757"/>
    </source>
</evidence>
<evidence type="ECO:0000256" key="1">
    <source>
        <dbReference type="ARBA" id="ARBA00004651"/>
    </source>
</evidence>
<dbReference type="PANTHER" id="PTHR40074:SF2">
    <property type="entry name" value="O-ACETYLTRANSFERASE WECH"/>
    <property type="match status" value="1"/>
</dbReference>
<evidence type="ECO:0000313" key="10">
    <source>
        <dbReference type="Proteomes" id="UP000283077"/>
    </source>
</evidence>
<evidence type="ECO:0000313" key="9">
    <source>
        <dbReference type="EMBL" id="RVU37463.1"/>
    </source>
</evidence>
<feature type="transmembrane region" description="Helical" evidence="7">
    <location>
        <begin position="299"/>
        <end position="320"/>
    </location>
</feature>
<keyword evidence="3" id="KW-1003">Cell membrane</keyword>
<keyword evidence="5 7" id="KW-1133">Transmembrane helix</keyword>
<feature type="domain" description="Acyltransferase 3" evidence="8">
    <location>
        <begin position="34"/>
        <end position="389"/>
    </location>
</feature>
<reference evidence="9 10" key="1">
    <citation type="submission" date="2019-01" db="EMBL/GenBank/DDBJ databases">
        <authorList>
            <person name="Chen W.-M."/>
        </authorList>
    </citation>
    <scope>NUCLEOTIDE SEQUENCE [LARGE SCALE GENOMIC DNA]</scope>
    <source>
        <strain evidence="9 10">KYPC3</strain>
    </source>
</reference>
<feature type="transmembrane region" description="Helical" evidence="7">
    <location>
        <begin position="34"/>
        <end position="54"/>
    </location>
</feature>
<evidence type="ECO:0000256" key="4">
    <source>
        <dbReference type="ARBA" id="ARBA00022692"/>
    </source>
</evidence>
<comment type="similarity">
    <text evidence="2">Belongs to the acyltransferase 3 family.</text>
</comment>
<evidence type="ECO:0000256" key="5">
    <source>
        <dbReference type="ARBA" id="ARBA00022989"/>
    </source>
</evidence>
<keyword evidence="6 7" id="KW-0472">Membrane</keyword>
<feature type="transmembrane region" description="Helical" evidence="7">
    <location>
        <begin position="219"/>
        <end position="238"/>
    </location>
</feature>
<comment type="caution">
    <text evidence="9">The sequence shown here is derived from an EMBL/GenBank/DDBJ whole genome shotgun (WGS) entry which is preliminary data.</text>
</comment>
<dbReference type="Pfam" id="PF01757">
    <property type="entry name" value="Acyl_transf_3"/>
    <property type="match status" value="1"/>
</dbReference>
<dbReference type="GO" id="GO:0016413">
    <property type="term" value="F:O-acetyltransferase activity"/>
    <property type="evidence" value="ECO:0007669"/>
    <property type="project" value="TreeGrafter"/>
</dbReference>
<dbReference type="OrthoDB" id="1072135at2"/>
<evidence type="ECO:0000256" key="6">
    <source>
        <dbReference type="ARBA" id="ARBA00023136"/>
    </source>
</evidence>
<dbReference type="InterPro" id="IPR002656">
    <property type="entry name" value="Acyl_transf_3_dom"/>
</dbReference>
<dbReference type="GO" id="GO:0009246">
    <property type="term" value="P:enterobacterial common antigen biosynthetic process"/>
    <property type="evidence" value="ECO:0007669"/>
    <property type="project" value="TreeGrafter"/>
</dbReference>
<feature type="transmembrane region" description="Helical" evidence="7">
    <location>
        <begin position="118"/>
        <end position="141"/>
    </location>
</feature>
<feature type="transmembrane region" description="Helical" evidence="7">
    <location>
        <begin position="371"/>
        <end position="390"/>
    </location>
</feature>
<feature type="transmembrane region" description="Helical" evidence="7">
    <location>
        <begin position="85"/>
        <end position="106"/>
    </location>
</feature>
<organism evidence="9 10">
    <name type="scientific">Rheinheimera riviphila</name>
    <dbReference type="NCBI Taxonomy" id="1834037"/>
    <lineage>
        <taxon>Bacteria</taxon>
        <taxon>Pseudomonadati</taxon>
        <taxon>Pseudomonadota</taxon>
        <taxon>Gammaproteobacteria</taxon>
        <taxon>Chromatiales</taxon>
        <taxon>Chromatiaceae</taxon>
        <taxon>Rheinheimera</taxon>
    </lineage>
</organism>
<dbReference type="EMBL" id="SACS01000009">
    <property type="protein sequence ID" value="RVU37463.1"/>
    <property type="molecule type" value="Genomic_DNA"/>
</dbReference>
<name>A0A437QSH5_9GAMM</name>
<keyword evidence="10" id="KW-1185">Reference proteome</keyword>
<accession>A0A437QSH5</accession>
<dbReference type="GO" id="GO:0005886">
    <property type="term" value="C:plasma membrane"/>
    <property type="evidence" value="ECO:0007669"/>
    <property type="project" value="UniProtKB-SubCell"/>
</dbReference>
<gene>
    <name evidence="9" type="ORF">EOE67_09735</name>
</gene>
<sequence length="419" mass="47583">MYWLTPQCTNIPRHILANTKPGIGNTLSLAIHKLRVPLVLLILYVHAWPILASYTNTTRAFSELGVAAGIAWLLADALANHFGRVAVPLLFMISGYLLFFNFAPTLRQYLQLLQRRSYSLFIPFLSWNLLIWLFFSAGLSFSLTQPYFQSLSTLVTQETLGQWLAMIFGFDRNPLAYQFWFVRDLMLMVLISPLILLLLRYFNASLPLLMLGLWLVGSWPWFAPALLSCCFFSVGAYLGWRQYDVTWLARHRKTLLCGYVLLFIGLSAGQALMGDLQWIRLWPLAAEVSVSLLSVFSKVLVLLGCCTLLSIALALTHPVPEFQNQQSKSVSAKALSTQQQASSLAFFIFAAHEPLLTIVRKLSVLMLPASFWLDLLLFMLLPLMLSWGLFQVFRLMQRFTPTLGYCLTGNFTRHFTGDR</sequence>
<evidence type="ECO:0000256" key="3">
    <source>
        <dbReference type="ARBA" id="ARBA00022475"/>
    </source>
</evidence>
<feature type="transmembrane region" description="Helical" evidence="7">
    <location>
        <begin position="180"/>
        <end position="199"/>
    </location>
</feature>
<comment type="subcellular location">
    <subcellularLocation>
        <location evidence="1">Cell membrane</location>
        <topology evidence="1">Multi-pass membrane protein</topology>
    </subcellularLocation>
</comment>
<dbReference type="PANTHER" id="PTHR40074">
    <property type="entry name" value="O-ACETYLTRANSFERASE WECH"/>
    <property type="match status" value="1"/>
</dbReference>
<proteinExistence type="inferred from homology"/>